<name>A0ABU3P411_9FIRM</name>
<dbReference type="InterPro" id="IPR051906">
    <property type="entry name" value="TolC-like"/>
</dbReference>
<evidence type="ECO:0000313" key="10">
    <source>
        <dbReference type="EMBL" id="MDT8903779.1"/>
    </source>
</evidence>
<evidence type="ECO:0000256" key="1">
    <source>
        <dbReference type="ARBA" id="ARBA00004442"/>
    </source>
</evidence>
<keyword evidence="7" id="KW-0998">Cell outer membrane</keyword>
<dbReference type="Gene3D" id="1.20.1600.10">
    <property type="entry name" value="Outer membrane efflux proteins (OEP)"/>
    <property type="match status" value="1"/>
</dbReference>
<dbReference type="PANTHER" id="PTHR30026:SF20">
    <property type="entry name" value="OUTER MEMBRANE PROTEIN TOLC"/>
    <property type="match status" value="1"/>
</dbReference>
<comment type="caution">
    <text evidence="10">The sequence shown here is derived from an EMBL/GenBank/DDBJ whole genome shotgun (WGS) entry which is preliminary data.</text>
</comment>
<keyword evidence="5" id="KW-0812">Transmembrane</keyword>
<organism evidence="10 11">
    <name type="scientific">Anaeroselena agilis</name>
    <dbReference type="NCBI Taxonomy" id="3063788"/>
    <lineage>
        <taxon>Bacteria</taxon>
        <taxon>Bacillati</taxon>
        <taxon>Bacillota</taxon>
        <taxon>Negativicutes</taxon>
        <taxon>Acetonemataceae</taxon>
        <taxon>Anaeroselena</taxon>
    </lineage>
</organism>
<evidence type="ECO:0000256" key="3">
    <source>
        <dbReference type="ARBA" id="ARBA00022448"/>
    </source>
</evidence>
<dbReference type="EMBL" id="JAUOZS010000001">
    <property type="protein sequence ID" value="MDT8903779.1"/>
    <property type="molecule type" value="Genomic_DNA"/>
</dbReference>
<dbReference type="Proteomes" id="UP001254848">
    <property type="component" value="Unassembled WGS sequence"/>
</dbReference>
<keyword evidence="11" id="KW-1185">Reference proteome</keyword>
<gene>
    <name evidence="10" type="ORF">Q4T40_21325</name>
</gene>
<proteinExistence type="inferred from homology"/>
<dbReference type="SUPFAM" id="SSF56954">
    <property type="entry name" value="Outer membrane efflux proteins (OEP)"/>
    <property type="match status" value="1"/>
</dbReference>
<comment type="similarity">
    <text evidence="2">Belongs to the outer membrane factor (OMF) (TC 1.B.17) family.</text>
</comment>
<reference evidence="10 11" key="1">
    <citation type="submission" date="2023-07" db="EMBL/GenBank/DDBJ databases">
        <title>The novel representative of Negativicutes class, Anaeroselena agilis gen. nov. sp. nov.</title>
        <authorList>
            <person name="Prokofeva M.I."/>
            <person name="Elcheninov A.G."/>
            <person name="Klyukina A."/>
            <person name="Kublanov I.V."/>
            <person name="Frolov E.N."/>
            <person name="Podosokorskaya O.A."/>
        </authorList>
    </citation>
    <scope>NUCLEOTIDE SEQUENCE [LARGE SCALE GENOMIC DNA]</scope>
    <source>
        <strain evidence="10 11">4137-cl</strain>
    </source>
</reference>
<evidence type="ECO:0000313" key="11">
    <source>
        <dbReference type="Proteomes" id="UP001254848"/>
    </source>
</evidence>
<dbReference type="PANTHER" id="PTHR30026">
    <property type="entry name" value="OUTER MEMBRANE PROTEIN TOLC"/>
    <property type="match status" value="1"/>
</dbReference>
<evidence type="ECO:0000256" key="5">
    <source>
        <dbReference type="ARBA" id="ARBA00022692"/>
    </source>
</evidence>
<accession>A0ABU3P411</accession>
<feature type="chain" id="PRO_5047062076" evidence="9">
    <location>
        <begin position="28"/>
        <end position="432"/>
    </location>
</feature>
<evidence type="ECO:0000256" key="4">
    <source>
        <dbReference type="ARBA" id="ARBA00022452"/>
    </source>
</evidence>
<evidence type="ECO:0000256" key="2">
    <source>
        <dbReference type="ARBA" id="ARBA00007613"/>
    </source>
</evidence>
<protein>
    <submittedName>
        <fullName evidence="10">TolC family protein</fullName>
    </submittedName>
</protein>
<keyword evidence="3" id="KW-0813">Transport</keyword>
<dbReference type="Pfam" id="PF02321">
    <property type="entry name" value="OEP"/>
    <property type="match status" value="2"/>
</dbReference>
<keyword evidence="8" id="KW-0175">Coiled coil</keyword>
<evidence type="ECO:0000256" key="6">
    <source>
        <dbReference type="ARBA" id="ARBA00023136"/>
    </source>
</evidence>
<keyword evidence="4" id="KW-1134">Transmembrane beta strand</keyword>
<dbReference type="InterPro" id="IPR028351">
    <property type="entry name" value="CyaE"/>
</dbReference>
<feature type="signal peptide" evidence="9">
    <location>
        <begin position="1"/>
        <end position="27"/>
    </location>
</feature>
<evidence type="ECO:0000256" key="7">
    <source>
        <dbReference type="ARBA" id="ARBA00023237"/>
    </source>
</evidence>
<dbReference type="RefSeq" id="WP_413782223.1">
    <property type="nucleotide sequence ID" value="NZ_JAUOZS010000001.1"/>
</dbReference>
<evidence type="ECO:0000256" key="9">
    <source>
        <dbReference type="SAM" id="SignalP"/>
    </source>
</evidence>
<keyword evidence="9" id="KW-0732">Signal</keyword>
<feature type="coiled-coil region" evidence="8">
    <location>
        <begin position="324"/>
        <end position="376"/>
    </location>
</feature>
<dbReference type="InterPro" id="IPR003423">
    <property type="entry name" value="OMP_efflux"/>
</dbReference>
<comment type="subcellular location">
    <subcellularLocation>
        <location evidence="1">Cell outer membrane</location>
    </subcellularLocation>
</comment>
<keyword evidence="6" id="KW-0472">Membrane</keyword>
<dbReference type="PIRSF" id="PIRSF001892">
    <property type="entry name" value="CyaE"/>
    <property type="match status" value="1"/>
</dbReference>
<sequence>MTHRKLGKKTLALVAGGLMLMSAVASAAPTELTLEESIALALRNNPTMKIAEADRDKYSWAVREAQAGQGPTLSYSHKDARAKAAPSTLVPNPSPVNDFDNTVSLSLPIYSGGRVDGAIGKAEYDFKAADLGLAKTKQQLKLDVTNAYFKMLQTRNLLQVKQESVDNLTAHLRNVQAQYEVGTVAKSDVLRSEVELANAQQSLITAQNDFDLAMASLNNVVGLPLDTEIKLKEEMKYEQSKLTLADGINFAMQYRPDVLQADYALKGAQETVKVARSGFLPTVTLSGANNWTDSKFPGSKNRNWSVYLTTSLTLFDTNLTLSKVKEAEAGVVKANEQYRQTKDSVSLEVRQAYLSMKESEKRIETSQVAVAKADEDFKIAQVRYNAGVGTNLDVIDAELALAQAKTNYIQALYDYNTSKAKLDKAMGVAVKQ</sequence>
<evidence type="ECO:0000256" key="8">
    <source>
        <dbReference type="SAM" id="Coils"/>
    </source>
</evidence>